<organism evidence="2 3">
    <name type="scientific">[Candida] subhashii</name>
    <dbReference type="NCBI Taxonomy" id="561895"/>
    <lineage>
        <taxon>Eukaryota</taxon>
        <taxon>Fungi</taxon>
        <taxon>Dikarya</taxon>
        <taxon>Ascomycota</taxon>
        <taxon>Saccharomycotina</taxon>
        <taxon>Pichiomycetes</taxon>
        <taxon>Debaryomycetaceae</taxon>
        <taxon>Spathaspora</taxon>
    </lineage>
</organism>
<dbReference type="EMBL" id="JAGSYN010000271">
    <property type="protein sequence ID" value="KAG7660950.1"/>
    <property type="molecule type" value="Genomic_DNA"/>
</dbReference>
<comment type="caution">
    <text evidence="2">The sequence shown here is derived from an EMBL/GenBank/DDBJ whole genome shotgun (WGS) entry which is preliminary data.</text>
</comment>
<feature type="compositionally biased region" description="Low complexity" evidence="1">
    <location>
        <begin position="74"/>
        <end position="87"/>
    </location>
</feature>
<gene>
    <name evidence="2" type="ORF">J8A68_005470</name>
</gene>
<accession>A0A8J5USV0</accession>
<dbReference type="RefSeq" id="XP_049261183.1">
    <property type="nucleotide sequence ID" value="XM_049409539.1"/>
</dbReference>
<dbReference type="GeneID" id="73472270"/>
<evidence type="ECO:0000313" key="3">
    <source>
        <dbReference type="Proteomes" id="UP000694255"/>
    </source>
</evidence>
<feature type="region of interest" description="Disordered" evidence="1">
    <location>
        <begin position="64"/>
        <end position="102"/>
    </location>
</feature>
<keyword evidence="3" id="KW-1185">Reference proteome</keyword>
<dbReference type="OrthoDB" id="4080273at2759"/>
<feature type="compositionally biased region" description="Polar residues" evidence="1">
    <location>
        <begin position="88"/>
        <end position="102"/>
    </location>
</feature>
<reference evidence="2 3" key="1">
    <citation type="journal article" date="2021" name="DNA Res.">
        <title>Genome analysis of Candida subhashii reveals its hybrid nature and dual mitochondrial genome conformations.</title>
        <authorList>
            <person name="Mixao V."/>
            <person name="Hegedusova E."/>
            <person name="Saus E."/>
            <person name="Pryszcz L.P."/>
            <person name="Cillingova A."/>
            <person name="Nosek J."/>
            <person name="Gabaldon T."/>
        </authorList>
    </citation>
    <scope>NUCLEOTIDE SEQUENCE [LARGE SCALE GENOMIC DNA]</scope>
    <source>
        <strain evidence="2 3">CBS 10753</strain>
    </source>
</reference>
<evidence type="ECO:0000313" key="2">
    <source>
        <dbReference type="EMBL" id="KAG7660950.1"/>
    </source>
</evidence>
<sequence>MSSAGGKGLVLLFVGAVSFYTGTKFWKPLIIDTLEKQGTLREDVDIGYVDREQPQSWKDLATRVKQTLSSDDPSSTIANSNNTNNISQDSVQQQIQTPKKED</sequence>
<feature type="compositionally biased region" description="Polar residues" evidence="1">
    <location>
        <begin position="64"/>
        <end position="73"/>
    </location>
</feature>
<name>A0A8J5USV0_9ASCO</name>
<evidence type="ECO:0000256" key="1">
    <source>
        <dbReference type="SAM" id="MobiDB-lite"/>
    </source>
</evidence>
<protein>
    <recommendedName>
        <fullName evidence="4">Protein ECM19</fullName>
    </recommendedName>
</protein>
<evidence type="ECO:0008006" key="4">
    <source>
        <dbReference type="Google" id="ProtNLM"/>
    </source>
</evidence>
<dbReference type="AlphaFoldDB" id="A0A8J5USV0"/>
<dbReference type="Proteomes" id="UP000694255">
    <property type="component" value="Unassembled WGS sequence"/>
</dbReference>
<proteinExistence type="predicted"/>